<evidence type="ECO:0000313" key="12">
    <source>
        <dbReference type="EMBL" id="VDK67982.1"/>
    </source>
</evidence>
<keyword evidence="2 8" id="KW-0963">Cytoplasm</keyword>
<feature type="binding site" evidence="8">
    <location>
        <position position="348"/>
    </location>
    <ligand>
        <name>Zn(2+)</name>
        <dbReference type="ChEBI" id="CHEBI:29105"/>
        <label>4</label>
        <note>catalytic</note>
    </ligand>
</feature>
<dbReference type="GO" id="GO:0006508">
    <property type="term" value="P:proteolysis"/>
    <property type="evidence" value="ECO:0007669"/>
    <property type="project" value="UniProtKB-KW"/>
</dbReference>
<feature type="binding site" evidence="8">
    <location>
        <position position="192"/>
    </location>
    <ligand>
        <name>a protein</name>
        <dbReference type="ChEBI" id="CHEBI:16541"/>
    </ligand>
    <ligandPart>
        <name>N-terminal L-methionine residue</name>
        <dbReference type="ChEBI" id="CHEBI:64731"/>
    </ligandPart>
</feature>
<feature type="domain" description="C6H2-type" evidence="11">
    <location>
        <begin position="9"/>
        <end position="62"/>
    </location>
</feature>
<comment type="catalytic activity">
    <reaction evidence="8 10">
        <text>Release of N-terminal amino acids, preferentially methionine, from peptides and arylamides.</text>
        <dbReference type="EC" id="3.4.11.18"/>
    </reaction>
</comment>
<dbReference type="HAMAP" id="MF_01974">
    <property type="entry name" value="MetAP_1"/>
    <property type="match status" value="1"/>
</dbReference>
<evidence type="ECO:0000256" key="7">
    <source>
        <dbReference type="ARBA" id="ARBA00022833"/>
    </source>
</evidence>
<dbReference type="InterPro" id="IPR031615">
    <property type="entry name" value="Zfn-C6H2"/>
</dbReference>
<dbReference type="GO" id="GO:0070006">
    <property type="term" value="F:metalloaminopeptidase activity"/>
    <property type="evidence" value="ECO:0007669"/>
    <property type="project" value="UniProtKB-UniRule"/>
</dbReference>
<dbReference type="STRING" id="42156.A0A3P6RX16"/>
<keyword evidence="7" id="KW-0862">Zinc</keyword>
<dbReference type="EC" id="3.4.11.18" evidence="10"/>
<dbReference type="PANTHER" id="PTHR43330:SF7">
    <property type="entry name" value="METHIONINE AMINOPEPTIDASE 1"/>
    <property type="match status" value="1"/>
</dbReference>
<keyword evidence="3 8" id="KW-0645">Protease</keyword>
<sequence length="425" mass="48060">MGGDRLMDSNLCSAPECTNAAKLRCPTCIELKLRDSYFCSQECFKNNWSFHKLTHLACTGYPEQYNPWPYYNFTGLLRPAPLGQRREVPNTIQKPDYAFRLDGISEGEQLARNINEIKVLDDGEIESMRTVCKLAREVLDEAALACEPGITTDQIDAVVHEACIERDCYPSPLGYHQFPKSVCTSINEVICHGIPDMRKLENGDICNVDVTVYHRGFHGDLNETFLIGDRVKEDTRKLVKVTYECLQHAIDLVRPGVRFREIGNVIQKHANAHGFSVVKTYCGHGIHRLFHTVPNVPHYAKNKATGVMKAGNTFTIEPMINAGSHNNERWPDNWTAVTSDGKPSAQFEQTLLVTESGCDVLTARNTGQPWFMDQLKKNYPSDQLIDFDIAQRFPLLCLVRLSQLSMTKAISERLQDHITPVWLSL</sequence>
<dbReference type="PROSITE" id="PS00680">
    <property type="entry name" value="MAP_1"/>
    <property type="match status" value="1"/>
</dbReference>
<keyword evidence="13" id="KW-1185">Reference proteome</keyword>
<comment type="cofactor">
    <cofactor evidence="8">
        <name>Zn(2+)</name>
        <dbReference type="ChEBI" id="CHEBI:29105"/>
    </cofactor>
    <cofactor evidence="8">
        <name>Co(2+)</name>
        <dbReference type="ChEBI" id="CHEBI:48828"/>
    </cofactor>
    <cofactor evidence="8">
        <name>Mn(2+)</name>
        <dbReference type="ChEBI" id="CHEBI:29035"/>
    </cofactor>
    <cofactor evidence="8">
        <name>Fe(2+)</name>
        <dbReference type="ChEBI" id="CHEBI:29033"/>
    </cofactor>
    <text evidence="8">Binds 2 divalent metal cations per subunit. Has a high-affinity and a low affinity metal-binding site. The true nature of the physiological cofactor is under debate. The enzyme is active with zinc, cobalt, manganese or divalent iron ions. Has high activity with zinc; zinc cofactor is transferred into the active site region by the ZNG1 zinc chaperone.</text>
</comment>
<comment type="function">
    <text evidence="8 10">Cotranslationally removes the N-terminal methionine from nascent proteins. The N-terminal methionine is often cleaved when the second residue in the primary sequence is small and uncharged (Met-Ala-, Cys, Gly, Pro, Ser, Thr, or Val).</text>
</comment>
<feature type="binding site" evidence="8">
    <location>
        <position position="348"/>
    </location>
    <ligand>
        <name>Zn(2+)</name>
        <dbReference type="ChEBI" id="CHEBI:29105"/>
        <label>3</label>
    </ligand>
</feature>
<keyword evidence="5 9" id="KW-0863">Zinc-finger</keyword>
<dbReference type="Pfam" id="PF00557">
    <property type="entry name" value="Peptidase_M24"/>
    <property type="match status" value="1"/>
</dbReference>
<dbReference type="PROSITE" id="PS52013">
    <property type="entry name" value="ZF_C6H2"/>
    <property type="match status" value="1"/>
</dbReference>
<feature type="binding site" evidence="8">
    <location>
        <position position="291"/>
    </location>
    <ligand>
        <name>a protein</name>
        <dbReference type="ChEBI" id="CHEBI:16541"/>
    </ligand>
    <ligandPart>
        <name>N-terminal L-methionine residue</name>
        <dbReference type="ChEBI" id="CHEBI:64731"/>
    </ligandPart>
</feature>
<dbReference type="CDD" id="cd01086">
    <property type="entry name" value="MetAP1"/>
    <property type="match status" value="1"/>
</dbReference>
<evidence type="ECO:0000256" key="10">
    <source>
        <dbReference type="RuleBase" id="RU003653"/>
    </source>
</evidence>
<evidence type="ECO:0000256" key="8">
    <source>
        <dbReference type="HAMAP-Rule" id="MF_03174"/>
    </source>
</evidence>
<dbReference type="OrthoDB" id="3209743at2759"/>
<evidence type="ECO:0000256" key="5">
    <source>
        <dbReference type="ARBA" id="ARBA00022771"/>
    </source>
</evidence>
<evidence type="ECO:0000256" key="3">
    <source>
        <dbReference type="ARBA" id="ARBA00022670"/>
    </source>
</evidence>
<evidence type="ECO:0000256" key="2">
    <source>
        <dbReference type="ARBA" id="ARBA00022490"/>
    </source>
</evidence>
<dbReference type="PRINTS" id="PR00599">
    <property type="entry name" value="MAPEPTIDASE"/>
</dbReference>
<evidence type="ECO:0000259" key="11">
    <source>
        <dbReference type="PROSITE" id="PS52013"/>
    </source>
</evidence>
<proteinExistence type="inferred from homology"/>
<dbReference type="InterPro" id="IPR036005">
    <property type="entry name" value="Creatinase/aminopeptidase-like"/>
</dbReference>
<feature type="binding site" evidence="8">
    <location>
        <position position="284"/>
    </location>
    <ligand>
        <name>Zn(2+)</name>
        <dbReference type="ChEBI" id="CHEBI:29105"/>
        <label>4</label>
        <note>catalytic</note>
    </ligand>
</feature>
<dbReference type="GO" id="GO:0004239">
    <property type="term" value="F:initiator methionyl aminopeptidase activity"/>
    <property type="evidence" value="ECO:0007669"/>
    <property type="project" value="UniProtKB-UniRule"/>
</dbReference>
<feature type="binding site" evidence="8">
    <location>
        <position position="220"/>
    </location>
    <ligand>
        <name>Zn(2+)</name>
        <dbReference type="ChEBI" id="CHEBI:29105"/>
        <label>4</label>
        <note>catalytic</note>
    </ligand>
</feature>
<dbReference type="SUPFAM" id="SSF55920">
    <property type="entry name" value="Creatinase/aminopeptidase"/>
    <property type="match status" value="1"/>
</dbReference>
<comment type="subunit">
    <text evidence="8">Associates with the 60S ribosomal subunit of the 80S translational complex.</text>
</comment>
<dbReference type="GO" id="GO:0008270">
    <property type="term" value="F:zinc ion binding"/>
    <property type="evidence" value="ECO:0007669"/>
    <property type="project" value="UniProtKB-KW"/>
</dbReference>
<dbReference type="Gene3D" id="3.90.230.10">
    <property type="entry name" value="Creatinase/methionine aminopeptidase superfamily"/>
    <property type="match status" value="1"/>
</dbReference>
<dbReference type="OMA" id="FYGDHAY"/>
<evidence type="ECO:0000313" key="13">
    <source>
        <dbReference type="Proteomes" id="UP000277928"/>
    </source>
</evidence>
<dbReference type="AlphaFoldDB" id="A0A3P6RX16"/>
<dbReference type="Proteomes" id="UP000277928">
    <property type="component" value="Unassembled WGS sequence"/>
</dbReference>
<comment type="cofactor">
    <cofactor evidence="10">
        <name>Co(2+)</name>
        <dbReference type="ChEBI" id="CHEBI:48828"/>
    </cofactor>
    <cofactor evidence="10">
        <name>Zn(2+)</name>
        <dbReference type="ChEBI" id="CHEBI:29105"/>
    </cofactor>
    <cofactor evidence="10">
        <name>Mn(2+)</name>
        <dbReference type="ChEBI" id="CHEBI:29035"/>
    </cofactor>
    <cofactor evidence="10">
        <name>Fe(2+)</name>
        <dbReference type="ChEBI" id="CHEBI:29033"/>
    </cofactor>
    <text evidence="10">Binds 2 divalent metal cations per subunit. Has a high-affinity and a low affinity metal-binding site. The true nature of the physiological cofactor is under debate. The enzyme is active with cobalt, zinc, manganese or divalent iron ions.</text>
</comment>
<keyword evidence="4 8" id="KW-0479">Metal-binding</keyword>
<evidence type="ECO:0000256" key="1">
    <source>
        <dbReference type="ARBA" id="ARBA00022438"/>
    </source>
</evidence>
<comment type="similarity">
    <text evidence="8 9">Belongs to the peptidase M24A family. Methionine aminopeptidase type 1 subfamily.</text>
</comment>
<organism evidence="12 13">
    <name type="scientific">Litomosoides sigmodontis</name>
    <name type="common">Filarial nematode worm</name>
    <dbReference type="NCBI Taxonomy" id="42156"/>
    <lineage>
        <taxon>Eukaryota</taxon>
        <taxon>Metazoa</taxon>
        <taxon>Ecdysozoa</taxon>
        <taxon>Nematoda</taxon>
        <taxon>Chromadorea</taxon>
        <taxon>Rhabditida</taxon>
        <taxon>Spirurina</taxon>
        <taxon>Spiruromorpha</taxon>
        <taxon>Filarioidea</taxon>
        <taxon>Onchocercidae</taxon>
        <taxon>Litomosoides</taxon>
    </lineage>
</organism>
<feature type="binding site" evidence="8">
    <location>
        <position position="220"/>
    </location>
    <ligand>
        <name>Zn(2+)</name>
        <dbReference type="ChEBI" id="CHEBI:29105"/>
        <label>3</label>
    </ligand>
</feature>
<accession>A0A3P6RX16</accession>
<comment type="subcellular location">
    <subcellularLocation>
        <location evidence="8">Cytoplasm</location>
    </subcellularLocation>
</comment>
<feature type="binding site" evidence="8">
    <location>
        <position position="317"/>
    </location>
    <ligand>
        <name>Zn(2+)</name>
        <dbReference type="ChEBI" id="CHEBI:29105"/>
        <label>4</label>
        <note>catalytic</note>
    </ligand>
</feature>
<dbReference type="InterPro" id="IPR001714">
    <property type="entry name" value="Pept_M24_MAP"/>
</dbReference>
<evidence type="ECO:0000256" key="4">
    <source>
        <dbReference type="ARBA" id="ARBA00022723"/>
    </source>
</evidence>
<name>A0A3P6RX16_LITSI</name>
<evidence type="ECO:0000256" key="9">
    <source>
        <dbReference type="PROSITE-ProRule" id="PRU01357"/>
    </source>
</evidence>
<gene>
    <name evidence="12" type="ORF">NLS_LOCUS278</name>
</gene>
<evidence type="ECO:0000256" key="6">
    <source>
        <dbReference type="ARBA" id="ARBA00022801"/>
    </source>
</evidence>
<keyword evidence="1 8" id="KW-0031">Aminopeptidase</keyword>
<dbReference type="InterPro" id="IPR002467">
    <property type="entry name" value="Pept_M24A_MAP1"/>
</dbReference>
<protein>
    <recommendedName>
        <fullName evidence="10">Methionine aminopeptidase</fullName>
        <ecNumber evidence="10">3.4.11.18</ecNumber>
    </recommendedName>
</protein>
<dbReference type="InterPro" id="IPR000994">
    <property type="entry name" value="Pept_M24"/>
</dbReference>
<dbReference type="PANTHER" id="PTHR43330">
    <property type="entry name" value="METHIONINE AMINOPEPTIDASE"/>
    <property type="match status" value="1"/>
</dbReference>
<feature type="binding site" evidence="8">
    <location>
        <position position="209"/>
    </location>
    <ligand>
        <name>Zn(2+)</name>
        <dbReference type="ChEBI" id="CHEBI:29105"/>
        <label>3</label>
    </ligand>
</feature>
<keyword evidence="6 8" id="KW-0378">Hydrolase</keyword>
<dbReference type="EMBL" id="UYRX01000006">
    <property type="protein sequence ID" value="VDK67982.1"/>
    <property type="molecule type" value="Genomic_DNA"/>
</dbReference>
<dbReference type="Pfam" id="PF15801">
    <property type="entry name" value="zf-C6H2"/>
    <property type="match status" value="1"/>
</dbReference>
<reference evidence="12 13" key="1">
    <citation type="submission" date="2018-08" db="EMBL/GenBank/DDBJ databases">
        <authorList>
            <person name="Laetsch R D."/>
            <person name="Stevens L."/>
            <person name="Kumar S."/>
            <person name="Blaxter L. M."/>
        </authorList>
    </citation>
    <scope>NUCLEOTIDE SEQUENCE [LARGE SCALE GENOMIC DNA]</scope>
</reference>
<dbReference type="NCBIfam" id="TIGR00500">
    <property type="entry name" value="met_pdase_I"/>
    <property type="match status" value="1"/>
</dbReference>
<dbReference type="GO" id="GO:0005829">
    <property type="term" value="C:cytosol"/>
    <property type="evidence" value="ECO:0007669"/>
    <property type="project" value="TreeGrafter"/>
</dbReference>